<accession>A0A0A2KEP3</accession>
<dbReference type="AlphaFoldDB" id="A0A0A2KEP3"/>
<gene>
    <name evidence="1" type="ORF">PEX2_017280</name>
</gene>
<evidence type="ECO:0000313" key="2">
    <source>
        <dbReference type="Proteomes" id="UP000030143"/>
    </source>
</evidence>
<name>A0A0A2KEP3_PENEN</name>
<dbReference type="VEuPathDB" id="FungiDB:PEXP_055540"/>
<dbReference type="Proteomes" id="UP000030143">
    <property type="component" value="Unassembled WGS sequence"/>
</dbReference>
<dbReference type="RefSeq" id="XP_016602520.1">
    <property type="nucleotide sequence ID" value="XM_016739003.1"/>
</dbReference>
<sequence>MVVLCLIPTLAERVSNGSFQLKNRSDLVLAPFSIFVIVCRCRVLVRAMLAAFIELSLSLSWK</sequence>
<proteinExistence type="predicted"/>
<protein>
    <submittedName>
        <fullName evidence="1">Uncharacterized protein</fullName>
    </submittedName>
</protein>
<reference evidence="1 2" key="1">
    <citation type="journal article" date="2015" name="Mol. Plant Microbe Interact.">
        <title>Genome, transcriptome, and functional analyses of Penicillium expansum provide new insights into secondary metabolism and pathogenicity.</title>
        <authorList>
            <person name="Ballester A.R."/>
            <person name="Marcet-Houben M."/>
            <person name="Levin E."/>
            <person name="Sela N."/>
            <person name="Selma-Lazaro C."/>
            <person name="Carmona L."/>
            <person name="Wisniewski M."/>
            <person name="Droby S."/>
            <person name="Gonzalez-Candelas L."/>
            <person name="Gabaldon T."/>
        </authorList>
    </citation>
    <scope>NUCLEOTIDE SEQUENCE [LARGE SCALE GENOMIC DNA]</scope>
    <source>
        <strain evidence="1 2">MD-8</strain>
    </source>
</reference>
<evidence type="ECO:0000313" key="1">
    <source>
        <dbReference type="EMBL" id="KGO61822.1"/>
    </source>
</evidence>
<dbReference type="GeneID" id="27674422"/>
<keyword evidence="2" id="KW-1185">Reference proteome</keyword>
<dbReference type="EMBL" id="JQFZ01000029">
    <property type="protein sequence ID" value="KGO61822.1"/>
    <property type="molecule type" value="Genomic_DNA"/>
</dbReference>
<comment type="caution">
    <text evidence="1">The sequence shown here is derived from an EMBL/GenBank/DDBJ whole genome shotgun (WGS) entry which is preliminary data.</text>
</comment>
<dbReference type="HOGENOM" id="CLU_2904895_0_0_1"/>
<organism evidence="1 2">
    <name type="scientific">Penicillium expansum</name>
    <name type="common">Blue mold rot fungus</name>
    <dbReference type="NCBI Taxonomy" id="27334"/>
    <lineage>
        <taxon>Eukaryota</taxon>
        <taxon>Fungi</taxon>
        <taxon>Dikarya</taxon>
        <taxon>Ascomycota</taxon>
        <taxon>Pezizomycotina</taxon>
        <taxon>Eurotiomycetes</taxon>
        <taxon>Eurotiomycetidae</taxon>
        <taxon>Eurotiales</taxon>
        <taxon>Aspergillaceae</taxon>
        <taxon>Penicillium</taxon>
    </lineage>
</organism>